<dbReference type="PANTHER" id="PTHR44591">
    <property type="entry name" value="STRESS RESPONSE REGULATOR PROTEIN 1"/>
    <property type="match status" value="1"/>
</dbReference>
<dbReference type="SUPFAM" id="SSF52172">
    <property type="entry name" value="CheY-like"/>
    <property type="match status" value="1"/>
</dbReference>
<sequence length="128" mass="13831">MTSRMVLVVDDDDSVREITQLSLEAVAGWQVRAAGSGSRALEMLRERRPEVVLLDVMMPGMDGPTTFRAMQADPELRDVPVVLLTAKVRMGSVQPWDDLGVAGVIAKPFDPMSLAHEVSALVGWDAAG</sequence>
<reference evidence="4 5" key="1">
    <citation type="submission" date="2023-07" db="EMBL/GenBank/DDBJ databases">
        <title>Sequencing the genomes of 1000 actinobacteria strains.</title>
        <authorList>
            <person name="Klenk H.-P."/>
        </authorList>
    </citation>
    <scope>NUCLEOTIDE SEQUENCE [LARGE SCALE GENOMIC DNA]</scope>
    <source>
        <strain evidence="4 5">DSM 19426</strain>
    </source>
</reference>
<feature type="modified residue" description="4-aspartylphosphate" evidence="2">
    <location>
        <position position="55"/>
    </location>
</feature>
<dbReference type="PANTHER" id="PTHR44591:SF22">
    <property type="entry name" value="CHEY SUBFAMILY"/>
    <property type="match status" value="1"/>
</dbReference>
<dbReference type="EMBL" id="JAVDYG010000001">
    <property type="protein sequence ID" value="MDR7363542.1"/>
    <property type="molecule type" value="Genomic_DNA"/>
</dbReference>
<comment type="caution">
    <text evidence="4">The sequence shown here is derived from an EMBL/GenBank/DDBJ whole genome shotgun (WGS) entry which is preliminary data.</text>
</comment>
<keyword evidence="1 2" id="KW-0597">Phosphoprotein</keyword>
<feature type="domain" description="Response regulatory" evidence="3">
    <location>
        <begin position="5"/>
        <end position="122"/>
    </location>
</feature>
<dbReference type="InterPro" id="IPR011006">
    <property type="entry name" value="CheY-like_superfamily"/>
</dbReference>
<proteinExistence type="predicted"/>
<dbReference type="SMART" id="SM00448">
    <property type="entry name" value="REC"/>
    <property type="match status" value="1"/>
</dbReference>
<dbReference type="InterPro" id="IPR001789">
    <property type="entry name" value="Sig_transdc_resp-reg_receiver"/>
</dbReference>
<evidence type="ECO:0000313" key="4">
    <source>
        <dbReference type="EMBL" id="MDR7363542.1"/>
    </source>
</evidence>
<dbReference type="Pfam" id="PF00072">
    <property type="entry name" value="Response_reg"/>
    <property type="match status" value="1"/>
</dbReference>
<evidence type="ECO:0000259" key="3">
    <source>
        <dbReference type="PROSITE" id="PS50110"/>
    </source>
</evidence>
<dbReference type="PROSITE" id="PS50110">
    <property type="entry name" value="RESPONSE_REGULATORY"/>
    <property type="match status" value="1"/>
</dbReference>
<evidence type="ECO:0000313" key="5">
    <source>
        <dbReference type="Proteomes" id="UP001183648"/>
    </source>
</evidence>
<evidence type="ECO:0000256" key="2">
    <source>
        <dbReference type="PROSITE-ProRule" id="PRU00169"/>
    </source>
</evidence>
<dbReference type="Gene3D" id="3.40.50.2300">
    <property type="match status" value="1"/>
</dbReference>
<dbReference type="InterPro" id="IPR050595">
    <property type="entry name" value="Bact_response_regulator"/>
</dbReference>
<name>A0ABU2BYS4_9ACTN</name>
<evidence type="ECO:0000256" key="1">
    <source>
        <dbReference type="ARBA" id="ARBA00022553"/>
    </source>
</evidence>
<dbReference type="RefSeq" id="WP_310304049.1">
    <property type="nucleotide sequence ID" value="NZ_BAAAPS010000003.1"/>
</dbReference>
<keyword evidence="5" id="KW-1185">Reference proteome</keyword>
<protein>
    <submittedName>
        <fullName evidence="4">CheY-like chemotaxis protein</fullName>
    </submittedName>
</protein>
<accession>A0ABU2BYS4</accession>
<gene>
    <name evidence="4" type="ORF">J2S63_003095</name>
</gene>
<dbReference type="Proteomes" id="UP001183648">
    <property type="component" value="Unassembled WGS sequence"/>
</dbReference>
<organism evidence="4 5">
    <name type="scientific">Nocardioides marmoribigeumensis</name>
    <dbReference type="NCBI Taxonomy" id="433649"/>
    <lineage>
        <taxon>Bacteria</taxon>
        <taxon>Bacillati</taxon>
        <taxon>Actinomycetota</taxon>
        <taxon>Actinomycetes</taxon>
        <taxon>Propionibacteriales</taxon>
        <taxon>Nocardioidaceae</taxon>
        <taxon>Nocardioides</taxon>
    </lineage>
</organism>